<keyword evidence="2" id="KW-0175">Coiled coil</keyword>
<dbReference type="InterPro" id="IPR024513">
    <property type="entry name" value="DUF3334"/>
</dbReference>
<dbReference type="OrthoDB" id="8748921at2"/>
<dbReference type="STRING" id="1246637.MTBBW1_120015"/>
<evidence type="ECO:0000313" key="4">
    <source>
        <dbReference type="Proteomes" id="UP000191931"/>
    </source>
</evidence>
<evidence type="ECO:0000313" key="3">
    <source>
        <dbReference type="EMBL" id="SLM27894.1"/>
    </source>
</evidence>
<keyword evidence="1" id="KW-0145">Chemotaxis</keyword>
<dbReference type="InterPro" id="IPR028976">
    <property type="entry name" value="CheC-like_sf"/>
</dbReference>
<dbReference type="RefSeq" id="WP_080798819.1">
    <property type="nucleotide sequence ID" value="NZ_LT828540.1"/>
</dbReference>
<reference evidence="3 4" key="1">
    <citation type="submission" date="2017-03" db="EMBL/GenBank/DDBJ databases">
        <authorList>
            <person name="Afonso C.L."/>
            <person name="Miller P.J."/>
            <person name="Scott M.A."/>
            <person name="Spackman E."/>
            <person name="Goraichik I."/>
            <person name="Dimitrov K.M."/>
            <person name="Suarez D.L."/>
            <person name="Swayne D.E."/>
        </authorList>
    </citation>
    <scope>NUCLEOTIDE SEQUENCE [LARGE SCALE GENOMIC DNA]</scope>
    <source>
        <strain evidence="3">PRJEB14757</strain>
    </source>
</reference>
<keyword evidence="4" id="KW-1185">Reference proteome</keyword>
<proteinExistence type="predicted"/>
<evidence type="ECO:0000256" key="1">
    <source>
        <dbReference type="ARBA" id="ARBA00022500"/>
    </source>
</evidence>
<dbReference type="Gene3D" id="3.40.1550.10">
    <property type="entry name" value="CheC-like"/>
    <property type="match status" value="1"/>
</dbReference>
<evidence type="ECO:0008006" key="5">
    <source>
        <dbReference type="Google" id="ProtNLM"/>
    </source>
</evidence>
<sequence>MTDNLIQSTDDILIILCRSVQKVLTKASAQVISFSPIVQKINKTCLKPDIGCFTIFEGGLSGLLIMNFTSEAAMDIYTSYMTNMGMPREELSILHTSDDVANVLGELMSQAMGHFQTDLRKELQVSIKQSVPKMLVVNKDIAISIDTKIDSPQYRRVSFETEDHRPFFLELGIEHTEFETLFPFEKEKDENIEEILLEAQQKHQREEDERMALSSLSQSSKVFNKLDAED</sequence>
<accession>A0A1W1H627</accession>
<dbReference type="Pfam" id="PF11813">
    <property type="entry name" value="DUF3334"/>
    <property type="match status" value="1"/>
</dbReference>
<dbReference type="GO" id="GO:0006935">
    <property type="term" value="P:chemotaxis"/>
    <property type="evidence" value="ECO:0007669"/>
    <property type="project" value="UniProtKB-KW"/>
</dbReference>
<dbReference type="SUPFAM" id="SSF103039">
    <property type="entry name" value="CheC-like"/>
    <property type="match status" value="1"/>
</dbReference>
<dbReference type="AlphaFoldDB" id="A0A1W1H627"/>
<name>A0A1W1H627_9BACT</name>
<dbReference type="Proteomes" id="UP000191931">
    <property type="component" value="Unassembled WGS sequence"/>
</dbReference>
<protein>
    <recommendedName>
        <fullName evidence="5">Chemotaxis phosphatase CheX-like domain-containing protein</fullName>
    </recommendedName>
</protein>
<feature type="coiled-coil region" evidence="2">
    <location>
        <begin position="189"/>
        <end position="216"/>
    </location>
</feature>
<gene>
    <name evidence="3" type="ORF">MTBBW1_120015</name>
</gene>
<organism evidence="3 4">
    <name type="scientific">Desulfamplus magnetovallimortis</name>
    <dbReference type="NCBI Taxonomy" id="1246637"/>
    <lineage>
        <taxon>Bacteria</taxon>
        <taxon>Pseudomonadati</taxon>
        <taxon>Thermodesulfobacteriota</taxon>
        <taxon>Desulfobacteria</taxon>
        <taxon>Desulfobacterales</taxon>
        <taxon>Desulfobacteraceae</taxon>
        <taxon>Desulfamplus</taxon>
    </lineage>
</organism>
<dbReference type="EMBL" id="FWEV01000024">
    <property type="protein sequence ID" value="SLM27894.1"/>
    <property type="molecule type" value="Genomic_DNA"/>
</dbReference>
<evidence type="ECO:0000256" key="2">
    <source>
        <dbReference type="SAM" id="Coils"/>
    </source>
</evidence>